<proteinExistence type="predicted"/>
<organism evidence="2 3">
    <name type="scientific">Paramecium sonneborni</name>
    <dbReference type="NCBI Taxonomy" id="65129"/>
    <lineage>
        <taxon>Eukaryota</taxon>
        <taxon>Sar</taxon>
        <taxon>Alveolata</taxon>
        <taxon>Ciliophora</taxon>
        <taxon>Intramacronucleata</taxon>
        <taxon>Oligohymenophorea</taxon>
        <taxon>Peniculida</taxon>
        <taxon>Parameciidae</taxon>
        <taxon>Paramecium</taxon>
    </lineage>
</organism>
<keyword evidence="1" id="KW-0472">Membrane</keyword>
<protein>
    <recommendedName>
        <fullName evidence="4">Transmembrane protein</fullName>
    </recommendedName>
</protein>
<keyword evidence="3" id="KW-1185">Reference proteome</keyword>
<accession>A0A8S1LR36</accession>
<dbReference type="AlphaFoldDB" id="A0A8S1LR36"/>
<comment type="caution">
    <text evidence="2">The sequence shown here is derived from an EMBL/GenBank/DDBJ whole genome shotgun (WGS) entry which is preliminary data.</text>
</comment>
<reference evidence="2" key="1">
    <citation type="submission" date="2021-01" db="EMBL/GenBank/DDBJ databases">
        <authorList>
            <consortium name="Genoscope - CEA"/>
            <person name="William W."/>
        </authorList>
    </citation>
    <scope>NUCLEOTIDE SEQUENCE</scope>
</reference>
<gene>
    <name evidence="2" type="ORF">PSON_ATCC_30995.1.T0240297</name>
</gene>
<dbReference type="EMBL" id="CAJJDN010000024">
    <property type="protein sequence ID" value="CAD8068725.1"/>
    <property type="molecule type" value="Genomic_DNA"/>
</dbReference>
<dbReference type="Proteomes" id="UP000692954">
    <property type="component" value="Unassembled WGS sequence"/>
</dbReference>
<evidence type="ECO:0000256" key="1">
    <source>
        <dbReference type="SAM" id="Phobius"/>
    </source>
</evidence>
<evidence type="ECO:0000313" key="2">
    <source>
        <dbReference type="EMBL" id="CAD8068725.1"/>
    </source>
</evidence>
<name>A0A8S1LR36_9CILI</name>
<feature type="transmembrane region" description="Helical" evidence="1">
    <location>
        <begin position="37"/>
        <end position="55"/>
    </location>
</feature>
<evidence type="ECO:0000313" key="3">
    <source>
        <dbReference type="Proteomes" id="UP000692954"/>
    </source>
</evidence>
<keyword evidence="1" id="KW-0812">Transmembrane</keyword>
<sequence>MQNSQIINELYRTQKLSFCISLYNIHFHQYQKSFQSILSFVSIFLIFEVLIVGASKNKNQSYFSRAQTFSKLSTHTILQSKLLLDLGRVYIKLDNMNYYEQSKQQVEICNFFLRGILNKDISSFKFIQIHCQNGESLDFVSQLMHSHNVRKLVMQIDKKKIQ</sequence>
<keyword evidence="1" id="KW-1133">Transmembrane helix</keyword>
<evidence type="ECO:0008006" key="4">
    <source>
        <dbReference type="Google" id="ProtNLM"/>
    </source>
</evidence>